<dbReference type="PATRIC" id="fig|1423746.3.peg.557"/>
<evidence type="ECO:0000313" key="3">
    <source>
        <dbReference type="Proteomes" id="UP000051445"/>
    </source>
</evidence>
<sequence>MNANKLHNIFQPILQVDGSMNAKIDAYEMLMRDAAESFPGMEFLNSLTTLEGNERWIAISQSALVNALDGHPNRKIYINLEPCQMEFESVWRFLTDLYNQYGSQIAIEITERRETIHSLDYLDDEIHRLEKIGFELAIDDVCAGSNSYAFIVRQLGAIKRIKLSLLLFKNEDHEIEKSFVNAWLTFARKHHLDFVIEGIANEQLAKTFAGQSNVFQQGFYWGKGTSEIQ</sequence>
<name>A0A0R1P5W1_9LACO</name>
<dbReference type="STRING" id="1423746.FD27_GL000548"/>
<organism evidence="2 3">
    <name type="scientific">Limosilactobacillus frumenti DSM 13145</name>
    <dbReference type="NCBI Taxonomy" id="1423746"/>
    <lineage>
        <taxon>Bacteria</taxon>
        <taxon>Bacillati</taxon>
        <taxon>Bacillota</taxon>
        <taxon>Bacilli</taxon>
        <taxon>Lactobacillales</taxon>
        <taxon>Lactobacillaceae</taxon>
        <taxon>Limosilactobacillus</taxon>
    </lineage>
</organism>
<evidence type="ECO:0000313" key="2">
    <source>
        <dbReference type="EMBL" id="KRL27807.1"/>
    </source>
</evidence>
<proteinExistence type="predicted"/>
<dbReference type="Proteomes" id="UP000051445">
    <property type="component" value="Unassembled WGS sequence"/>
</dbReference>
<accession>A0A0R1P5W1</accession>
<reference evidence="2 3" key="1">
    <citation type="journal article" date="2015" name="Genome Announc.">
        <title>Expanding the biotechnology potential of lactobacilli through comparative genomics of 213 strains and associated genera.</title>
        <authorList>
            <person name="Sun Z."/>
            <person name="Harris H.M."/>
            <person name="McCann A."/>
            <person name="Guo C."/>
            <person name="Argimon S."/>
            <person name="Zhang W."/>
            <person name="Yang X."/>
            <person name="Jeffery I.B."/>
            <person name="Cooney J.C."/>
            <person name="Kagawa T.F."/>
            <person name="Liu W."/>
            <person name="Song Y."/>
            <person name="Salvetti E."/>
            <person name="Wrobel A."/>
            <person name="Rasinkangas P."/>
            <person name="Parkhill J."/>
            <person name="Rea M.C."/>
            <person name="O'Sullivan O."/>
            <person name="Ritari J."/>
            <person name="Douillard F.P."/>
            <person name="Paul Ross R."/>
            <person name="Yang R."/>
            <person name="Briner A.E."/>
            <person name="Felis G.E."/>
            <person name="de Vos W.M."/>
            <person name="Barrangou R."/>
            <person name="Klaenhammer T.R."/>
            <person name="Caufield P.W."/>
            <person name="Cui Y."/>
            <person name="Zhang H."/>
            <person name="O'Toole P.W."/>
        </authorList>
    </citation>
    <scope>NUCLEOTIDE SEQUENCE [LARGE SCALE GENOMIC DNA]</scope>
    <source>
        <strain evidence="2 3">DSM 13145</strain>
    </source>
</reference>
<protein>
    <submittedName>
        <fullName evidence="2">Diguanylate phosphodiesterase</fullName>
    </submittedName>
</protein>
<dbReference type="InterPro" id="IPR050706">
    <property type="entry name" value="Cyclic-di-GMP_PDE-like"/>
</dbReference>
<dbReference type="RefSeq" id="WP_057749804.1">
    <property type="nucleotide sequence ID" value="NZ_AZER01000014.1"/>
</dbReference>
<dbReference type="PANTHER" id="PTHR33121:SF70">
    <property type="entry name" value="SIGNALING PROTEIN YKOW"/>
    <property type="match status" value="1"/>
</dbReference>
<feature type="domain" description="EAL" evidence="1">
    <location>
        <begin position="1"/>
        <end position="229"/>
    </location>
</feature>
<dbReference type="SMART" id="SM00052">
    <property type="entry name" value="EAL"/>
    <property type="match status" value="1"/>
</dbReference>
<evidence type="ECO:0000259" key="1">
    <source>
        <dbReference type="PROSITE" id="PS50883"/>
    </source>
</evidence>
<dbReference type="Gene3D" id="3.20.20.450">
    <property type="entry name" value="EAL domain"/>
    <property type="match status" value="1"/>
</dbReference>
<dbReference type="Pfam" id="PF00563">
    <property type="entry name" value="EAL"/>
    <property type="match status" value="1"/>
</dbReference>
<dbReference type="PROSITE" id="PS50883">
    <property type="entry name" value="EAL"/>
    <property type="match status" value="1"/>
</dbReference>
<dbReference type="AlphaFoldDB" id="A0A0R1P5W1"/>
<dbReference type="PANTHER" id="PTHR33121">
    <property type="entry name" value="CYCLIC DI-GMP PHOSPHODIESTERASE PDEF"/>
    <property type="match status" value="1"/>
</dbReference>
<dbReference type="InterPro" id="IPR001633">
    <property type="entry name" value="EAL_dom"/>
</dbReference>
<dbReference type="OrthoDB" id="2324331at2"/>
<dbReference type="SUPFAM" id="SSF141868">
    <property type="entry name" value="EAL domain-like"/>
    <property type="match status" value="1"/>
</dbReference>
<dbReference type="InterPro" id="IPR035919">
    <property type="entry name" value="EAL_sf"/>
</dbReference>
<dbReference type="EMBL" id="AZER01000014">
    <property type="protein sequence ID" value="KRL27807.1"/>
    <property type="molecule type" value="Genomic_DNA"/>
</dbReference>
<comment type="caution">
    <text evidence="2">The sequence shown here is derived from an EMBL/GenBank/DDBJ whole genome shotgun (WGS) entry which is preliminary data.</text>
</comment>
<keyword evidence="3" id="KW-1185">Reference proteome</keyword>
<gene>
    <name evidence="2" type="ORF">FD27_GL000548</name>
</gene>
<dbReference type="GO" id="GO:0071111">
    <property type="term" value="F:cyclic-guanylate-specific phosphodiesterase activity"/>
    <property type="evidence" value="ECO:0007669"/>
    <property type="project" value="InterPro"/>
</dbReference>